<dbReference type="GO" id="GO:0003743">
    <property type="term" value="F:translation initiation factor activity"/>
    <property type="evidence" value="ECO:0007669"/>
    <property type="project" value="UniProtKB-UniRule"/>
</dbReference>
<evidence type="ECO:0000256" key="4">
    <source>
        <dbReference type="ARBA" id="ARBA00022917"/>
    </source>
</evidence>
<dbReference type="Pfam" id="PF18005">
    <property type="entry name" value="eIF3m_C_helix"/>
    <property type="match status" value="1"/>
</dbReference>
<organism evidence="8 9">
    <name type="scientific">Sistotremastrum niveocremeum HHB9708</name>
    <dbReference type="NCBI Taxonomy" id="1314777"/>
    <lineage>
        <taxon>Eukaryota</taxon>
        <taxon>Fungi</taxon>
        <taxon>Dikarya</taxon>
        <taxon>Basidiomycota</taxon>
        <taxon>Agaricomycotina</taxon>
        <taxon>Agaricomycetes</taxon>
        <taxon>Sistotremastrales</taxon>
        <taxon>Sistotremastraceae</taxon>
        <taxon>Sertulicium</taxon>
        <taxon>Sertulicium niveocremeum</taxon>
    </lineage>
</organism>
<dbReference type="Proteomes" id="UP000076722">
    <property type="component" value="Unassembled WGS sequence"/>
</dbReference>
<dbReference type="SMART" id="SM00088">
    <property type="entry name" value="PINT"/>
    <property type="match status" value="1"/>
</dbReference>
<evidence type="ECO:0000313" key="8">
    <source>
        <dbReference type="EMBL" id="KZS97860.1"/>
    </source>
</evidence>
<accession>A0A164ZMJ2</accession>
<comment type="similarity">
    <text evidence="1">Belongs to the CSN7/EIF3M family. CSN7 subfamily.</text>
</comment>
<keyword evidence="9" id="KW-1185">Reference proteome</keyword>
<dbReference type="EMBL" id="KV419396">
    <property type="protein sequence ID" value="KZS97860.1"/>
    <property type="molecule type" value="Genomic_DNA"/>
</dbReference>
<dbReference type="PANTHER" id="PTHR15350:SF2">
    <property type="entry name" value="EUKARYOTIC TRANSLATION INITIATION FACTOR 3 SUBUNIT M"/>
    <property type="match status" value="1"/>
</dbReference>
<evidence type="ECO:0000256" key="1">
    <source>
        <dbReference type="ARBA" id="ARBA00008482"/>
    </source>
</evidence>
<sequence>MATDSVSIFSEGTYEEQTQELVNYLARRLPETDRPAFIRPFQDALKSAGDEENHEQRRVVLSLVLEQVTGLGDGNEREIEGFFNLLFSHFILYFPPTPDNEPRYTSLLKVISGQVSLEHLAVQLRILSNLFNAIPRESHLRLQVAKAILQATSSGEGLAVLQLSNLNVEQWISEWDTTPEEKSEFLKLLSDAYLQLEKRDEAYGLSLRHLQILPSSSPNAQSAAIATVSSALQNPATFNFDPLFKIDSVVQLKDHPILALLRIFLTGDISDYTKFESSHSAFLEESQLSQDVLCRKIRLLTIASLASHHIGGEVAYSEIASAIDVPEETVEKWLIDVIRTGLISGKISQPKRTLRITRSTTRSFERSEWEALEKRLLVWKSSLAGVLDVVNNASASHGSSATIQAPAAPAPSTVQPQPQTTTVA</sequence>
<dbReference type="InterPro" id="IPR027528">
    <property type="entry name" value="eIF3m"/>
</dbReference>
<dbReference type="HAMAP" id="MF_03012">
    <property type="entry name" value="eIF3m"/>
    <property type="match status" value="1"/>
</dbReference>
<dbReference type="GO" id="GO:0001732">
    <property type="term" value="P:formation of cytoplasmic translation initiation complex"/>
    <property type="evidence" value="ECO:0007669"/>
    <property type="project" value="UniProtKB-UniRule"/>
</dbReference>
<gene>
    <name evidence="8" type="ORF">SISNIDRAFT_472725</name>
</gene>
<evidence type="ECO:0000256" key="3">
    <source>
        <dbReference type="ARBA" id="ARBA00022540"/>
    </source>
</evidence>
<feature type="domain" description="PCI" evidence="7">
    <location>
        <begin position="191"/>
        <end position="361"/>
    </location>
</feature>
<dbReference type="InterPro" id="IPR040750">
    <property type="entry name" value="eIF3m_C_helix"/>
</dbReference>
<dbReference type="Pfam" id="PF01399">
    <property type="entry name" value="PCI"/>
    <property type="match status" value="1"/>
</dbReference>
<reference evidence="8 9" key="1">
    <citation type="journal article" date="2016" name="Mol. Biol. Evol.">
        <title>Comparative Genomics of Early-Diverging Mushroom-Forming Fungi Provides Insights into the Origins of Lignocellulose Decay Capabilities.</title>
        <authorList>
            <person name="Nagy L.G."/>
            <person name="Riley R."/>
            <person name="Tritt A."/>
            <person name="Adam C."/>
            <person name="Daum C."/>
            <person name="Floudas D."/>
            <person name="Sun H."/>
            <person name="Yadav J.S."/>
            <person name="Pangilinan J."/>
            <person name="Larsson K.H."/>
            <person name="Matsuura K."/>
            <person name="Barry K."/>
            <person name="Labutti K."/>
            <person name="Kuo R."/>
            <person name="Ohm R.A."/>
            <person name="Bhattacharya S.S."/>
            <person name="Shirouzu T."/>
            <person name="Yoshinaga Y."/>
            <person name="Martin F.M."/>
            <person name="Grigoriev I.V."/>
            <person name="Hibbett D.S."/>
        </authorList>
    </citation>
    <scope>NUCLEOTIDE SEQUENCE [LARGE SCALE GENOMIC DNA]</scope>
    <source>
        <strain evidence="8 9">HHB9708</strain>
    </source>
</reference>
<evidence type="ECO:0000256" key="5">
    <source>
        <dbReference type="HAMAP-Rule" id="MF_03012"/>
    </source>
</evidence>
<keyword evidence="2 5" id="KW-0963">Cytoplasm</keyword>
<dbReference type="AlphaFoldDB" id="A0A164ZMJ2"/>
<dbReference type="InterPro" id="IPR045237">
    <property type="entry name" value="COPS7/eIF3m"/>
</dbReference>
<dbReference type="STRING" id="1314777.A0A164ZMJ2"/>
<dbReference type="PANTHER" id="PTHR15350">
    <property type="entry name" value="COP9 SIGNALOSOME COMPLEX SUBUNIT 7/DENDRITIC CELL PROTEIN GA17"/>
    <property type="match status" value="1"/>
</dbReference>
<evidence type="ECO:0000313" key="9">
    <source>
        <dbReference type="Proteomes" id="UP000076722"/>
    </source>
</evidence>
<protein>
    <recommendedName>
        <fullName evidence="5">Eukaryotic translation initiation factor 3 subunit M</fullName>
        <shortName evidence="5">eIF3m</shortName>
    </recommendedName>
</protein>
<comment type="function">
    <text evidence="5">Component of the eukaryotic translation initiation factor 3 (eIF-3) complex, which is involved in protein synthesis of a specialized repertoire of mRNAs and, together with other initiation factors, stimulates binding of mRNA and methionyl-tRNAi to the 40S ribosome. The eIF-3 complex specifically targets and initiates translation of a subset of mRNAs involved in cell proliferation.</text>
</comment>
<dbReference type="OrthoDB" id="10267031at2759"/>
<dbReference type="GO" id="GO:0033290">
    <property type="term" value="C:eukaryotic 48S preinitiation complex"/>
    <property type="evidence" value="ECO:0007669"/>
    <property type="project" value="UniProtKB-UniRule"/>
</dbReference>
<comment type="subunit">
    <text evidence="5">Component of the eukaryotic translation initiation factor 3 (eIF-3) complex.</text>
</comment>
<dbReference type="InterPro" id="IPR000717">
    <property type="entry name" value="PCI_dom"/>
</dbReference>
<dbReference type="SUPFAM" id="SSF46785">
    <property type="entry name" value="Winged helix' DNA-binding domain"/>
    <property type="match status" value="1"/>
</dbReference>
<dbReference type="GO" id="GO:0071541">
    <property type="term" value="C:eukaryotic translation initiation factor 3 complex, eIF3m"/>
    <property type="evidence" value="ECO:0007669"/>
    <property type="project" value="UniProtKB-UniRule"/>
</dbReference>
<evidence type="ECO:0000256" key="6">
    <source>
        <dbReference type="SAM" id="MobiDB-lite"/>
    </source>
</evidence>
<comment type="similarity">
    <text evidence="5">Belongs to the eIF-3 subunit M family.</text>
</comment>
<feature type="region of interest" description="Disordered" evidence="6">
    <location>
        <begin position="401"/>
        <end position="424"/>
    </location>
</feature>
<comment type="subcellular location">
    <subcellularLocation>
        <location evidence="5">Cytoplasm</location>
    </subcellularLocation>
</comment>
<feature type="compositionally biased region" description="Low complexity" evidence="6">
    <location>
        <begin position="404"/>
        <end position="424"/>
    </location>
</feature>
<evidence type="ECO:0000259" key="7">
    <source>
        <dbReference type="PROSITE" id="PS50250"/>
    </source>
</evidence>
<dbReference type="PROSITE" id="PS50250">
    <property type="entry name" value="PCI"/>
    <property type="match status" value="1"/>
</dbReference>
<proteinExistence type="inferred from homology"/>
<keyword evidence="3 5" id="KW-0396">Initiation factor</keyword>
<dbReference type="InterPro" id="IPR036390">
    <property type="entry name" value="WH_DNA-bd_sf"/>
</dbReference>
<name>A0A164ZMJ2_9AGAM</name>
<keyword evidence="4 5" id="KW-0648">Protein biosynthesis</keyword>
<dbReference type="GO" id="GO:0016282">
    <property type="term" value="C:eukaryotic 43S preinitiation complex"/>
    <property type="evidence" value="ECO:0007669"/>
    <property type="project" value="UniProtKB-UniRule"/>
</dbReference>
<evidence type="ECO:0000256" key="2">
    <source>
        <dbReference type="ARBA" id="ARBA00022490"/>
    </source>
</evidence>